<evidence type="ECO:0000313" key="1">
    <source>
        <dbReference type="EMBL" id="MEA5428041.1"/>
    </source>
</evidence>
<dbReference type="RefSeq" id="WP_323259999.1">
    <property type="nucleotide sequence ID" value="NZ_JAYGIM010000012.1"/>
</dbReference>
<proteinExistence type="predicted"/>
<name>A0ABU5SL67_9BACT</name>
<dbReference type="Proteomes" id="UP001302222">
    <property type="component" value="Unassembled WGS sequence"/>
</dbReference>
<protein>
    <recommendedName>
        <fullName evidence="3">TonB C-terminal domain-containing protein</fullName>
    </recommendedName>
</protein>
<evidence type="ECO:0008006" key="3">
    <source>
        <dbReference type="Google" id="ProtNLM"/>
    </source>
</evidence>
<keyword evidence="2" id="KW-1185">Reference proteome</keyword>
<evidence type="ECO:0000313" key="2">
    <source>
        <dbReference type="Proteomes" id="UP001302222"/>
    </source>
</evidence>
<sequence>MKNTLILFNLCFITLLFSNNVLSQKGDTIRIIDIKSFMESLKDVNPDTLVYMASQYPATFHEGMDSLNRYVKQHVFKHFVGSVSKDVMILCSVIIEKNGCISAIQILPNNNADKSLESSVINALYASPEWFPASQDGKKLRFKRILAFRFP</sequence>
<accession>A0ABU5SL67</accession>
<reference evidence="1 2" key="1">
    <citation type="submission" date="2023-12" db="EMBL/GenBank/DDBJ databases">
        <title>Novel species of the genus Arcicella isolated from rivers.</title>
        <authorList>
            <person name="Lu H."/>
        </authorList>
    </citation>
    <scope>NUCLEOTIDE SEQUENCE [LARGE SCALE GENOMIC DNA]</scope>
    <source>
        <strain evidence="1 2">DC25W</strain>
    </source>
</reference>
<dbReference type="EMBL" id="JAYGIM010000012">
    <property type="protein sequence ID" value="MEA5428041.1"/>
    <property type="molecule type" value="Genomic_DNA"/>
</dbReference>
<comment type="caution">
    <text evidence="1">The sequence shown here is derived from an EMBL/GenBank/DDBJ whole genome shotgun (WGS) entry which is preliminary data.</text>
</comment>
<organism evidence="1 2">
    <name type="scientific">Arcicella lustrica</name>
    <dbReference type="NCBI Taxonomy" id="2984196"/>
    <lineage>
        <taxon>Bacteria</taxon>
        <taxon>Pseudomonadati</taxon>
        <taxon>Bacteroidota</taxon>
        <taxon>Cytophagia</taxon>
        <taxon>Cytophagales</taxon>
        <taxon>Flectobacillaceae</taxon>
        <taxon>Arcicella</taxon>
    </lineage>
</organism>
<gene>
    <name evidence="1" type="ORF">VB798_15715</name>
</gene>